<accession>A0A1H0I7G3</accession>
<dbReference type="Pfam" id="PF13366">
    <property type="entry name" value="PDDEXK_3"/>
    <property type="match status" value="1"/>
</dbReference>
<evidence type="ECO:0000313" key="1">
    <source>
        <dbReference type="EMBL" id="SDO27394.1"/>
    </source>
</evidence>
<dbReference type="RefSeq" id="WP_091853990.1">
    <property type="nucleotide sequence ID" value="NZ_FNIW01000013.1"/>
</dbReference>
<dbReference type="OrthoDB" id="9806869at2"/>
<proteinExistence type="predicted"/>
<name>A0A1H0I7G3_9BACT</name>
<comment type="caution">
    <text evidence="1">The sequence shown here is derived from an EMBL/GenBank/DDBJ whole genome shotgun (WGS) entry which is preliminary data.</text>
</comment>
<dbReference type="NCBIfam" id="TIGR04256">
    <property type="entry name" value="GxxExxY"/>
    <property type="match status" value="1"/>
</dbReference>
<gene>
    <name evidence="1" type="ORF">SAMN04487900_11373</name>
</gene>
<evidence type="ECO:0000313" key="2">
    <source>
        <dbReference type="Proteomes" id="UP000199134"/>
    </source>
</evidence>
<dbReference type="AlphaFoldDB" id="A0A1H0I7G3"/>
<organism evidence="1 2">
    <name type="scientific">Prevotella communis</name>
    <dbReference type="NCBI Taxonomy" id="2913614"/>
    <lineage>
        <taxon>Bacteria</taxon>
        <taxon>Pseudomonadati</taxon>
        <taxon>Bacteroidota</taxon>
        <taxon>Bacteroidia</taxon>
        <taxon>Bacteroidales</taxon>
        <taxon>Prevotellaceae</taxon>
        <taxon>Prevotella</taxon>
    </lineage>
</organism>
<dbReference type="InterPro" id="IPR026350">
    <property type="entry name" value="GxxExxY"/>
</dbReference>
<dbReference type="Proteomes" id="UP000199134">
    <property type="component" value="Unassembled WGS sequence"/>
</dbReference>
<protein>
    <submittedName>
        <fullName evidence="1">GxxExxY protein</fullName>
    </submittedName>
</protein>
<reference evidence="2" key="1">
    <citation type="submission" date="2016-10" db="EMBL/GenBank/DDBJ databases">
        <authorList>
            <person name="de Groot N.N."/>
        </authorList>
    </citation>
    <scope>NUCLEOTIDE SEQUENCE [LARGE SCALE GENOMIC DNA]</scope>
    <source>
        <strain evidence="2">BP1-145</strain>
    </source>
</reference>
<sequence>MLNISKYSDQVYKIIGAAMTVHSELSWGLLEPVYQEALHIELQDRGIENEREKEIDIYYKKRLLDKKYKMDIVVDDIIIELKSVTSITPVHRAQLCNYLRLTRKPLGLLINFGEESLIGERWAYDEDTNECIIVDRKMEPIFGADYSFLLGYDDE</sequence>
<dbReference type="EMBL" id="FNIW01000013">
    <property type="protein sequence ID" value="SDO27394.1"/>
    <property type="molecule type" value="Genomic_DNA"/>
</dbReference>